<evidence type="ECO:0000256" key="1">
    <source>
        <dbReference type="SAM" id="Phobius"/>
    </source>
</evidence>
<feature type="transmembrane region" description="Helical" evidence="1">
    <location>
        <begin position="245"/>
        <end position="267"/>
    </location>
</feature>
<gene>
    <name evidence="2" type="ORF">HK414_05035</name>
</gene>
<feature type="transmembrane region" description="Helical" evidence="1">
    <location>
        <begin position="55"/>
        <end position="72"/>
    </location>
</feature>
<name>A0ABX6P8N9_9BURK</name>
<dbReference type="PANTHER" id="PTHR38434:SF1">
    <property type="entry name" value="BLL2549 PROTEIN"/>
    <property type="match status" value="1"/>
</dbReference>
<organism evidence="2 3">
    <name type="scientific">Ramlibacter terrae</name>
    <dbReference type="NCBI Taxonomy" id="2732511"/>
    <lineage>
        <taxon>Bacteria</taxon>
        <taxon>Pseudomonadati</taxon>
        <taxon>Pseudomonadota</taxon>
        <taxon>Betaproteobacteria</taxon>
        <taxon>Burkholderiales</taxon>
        <taxon>Comamonadaceae</taxon>
        <taxon>Ramlibacter</taxon>
    </lineage>
</organism>
<evidence type="ECO:0000313" key="2">
    <source>
        <dbReference type="EMBL" id="QJW85733.1"/>
    </source>
</evidence>
<keyword evidence="1" id="KW-0812">Transmembrane</keyword>
<feature type="transmembrane region" description="Helical" evidence="1">
    <location>
        <begin position="20"/>
        <end position="43"/>
    </location>
</feature>
<feature type="transmembrane region" description="Helical" evidence="1">
    <location>
        <begin position="167"/>
        <end position="190"/>
    </location>
</feature>
<protein>
    <submittedName>
        <fullName evidence="2">DUF2339 domain-containing protein</fullName>
    </submittedName>
</protein>
<feature type="transmembrane region" description="Helical" evidence="1">
    <location>
        <begin position="132"/>
        <end position="155"/>
    </location>
</feature>
<dbReference type="PANTHER" id="PTHR38434">
    <property type="entry name" value="BLL2549 PROTEIN"/>
    <property type="match status" value="1"/>
</dbReference>
<accession>A0ABX6P8N9</accession>
<feature type="transmembrane region" description="Helical" evidence="1">
    <location>
        <begin position="375"/>
        <end position="399"/>
    </location>
</feature>
<feature type="transmembrane region" description="Helical" evidence="1">
    <location>
        <begin position="546"/>
        <end position="563"/>
    </location>
</feature>
<dbReference type="InterPro" id="IPR019286">
    <property type="entry name" value="DUF2339_TM"/>
</dbReference>
<keyword evidence="3" id="KW-1185">Reference proteome</keyword>
<keyword evidence="1" id="KW-1133">Transmembrane helix</keyword>
<dbReference type="EMBL" id="CP053418">
    <property type="protein sequence ID" value="QJW85733.1"/>
    <property type="molecule type" value="Genomic_DNA"/>
</dbReference>
<feature type="transmembrane region" description="Helical" evidence="1">
    <location>
        <begin position="334"/>
        <end position="354"/>
    </location>
</feature>
<feature type="transmembrane region" description="Helical" evidence="1">
    <location>
        <begin position="449"/>
        <end position="471"/>
    </location>
</feature>
<feature type="transmembrane region" description="Helical" evidence="1">
    <location>
        <begin position="517"/>
        <end position="534"/>
    </location>
</feature>
<feature type="transmembrane region" description="Helical" evidence="1">
    <location>
        <begin position="219"/>
        <end position="238"/>
    </location>
</feature>
<reference evidence="2 3" key="1">
    <citation type="submission" date="2020-05" db="EMBL/GenBank/DDBJ databases">
        <title>Ramlibacter rhizophilus sp. nov., isolated from rhizosphere soil of national flower Mugunghwa from South Korea.</title>
        <authorList>
            <person name="Zheng-Fei Y."/>
            <person name="Huan T."/>
        </authorList>
    </citation>
    <scope>NUCLEOTIDE SEQUENCE [LARGE SCALE GENOMIC DNA]</scope>
    <source>
        <strain evidence="2 3">H242</strain>
    </source>
</reference>
<keyword evidence="1" id="KW-0472">Membrane</keyword>
<feature type="transmembrane region" description="Helical" evidence="1">
    <location>
        <begin position="304"/>
        <end position="328"/>
    </location>
</feature>
<proteinExistence type="predicted"/>
<sequence>MVFGTPIVAFGLHTGLVRDVPYAGAFSALVLAALYLALGWWLVKRSRGDALVNRWLAECFPALALGFITLAVPLALDGRWTSAAWAVEGAAVYWMGRRQGRWLARAAGLALQVLATGLFLDGPSPSAVGGWAFANPAFVGATMLAGAALAISWWSREPLREEAPSRAASAFGALESQLSPVLFWIGFAWWQSALGGEIGRFSVDGEGGVHYFIEQGQRVLLQMAAWVVTAFVFYRFALPQRAQRWPIAATPAWLVMPVLLVGAVWTMATQDHVFQSGGWLVWPLALLLHVKMLRDLDPHPPQGWWRWVHAGGVWLLVLLAANLLVFAIDRAQLWQTAWATVILLAAGSAVLLVLTRRRWFDAPPGGLRWPLDRFAGAYLWHAAAPLAAALALGAPVVAVHSSGEARPLPYVPLLNPTDPAVGLALAVCALWLLRVRASQVDPARVVRGAAVPGVLAAIAFVAINTVWLRVAHHYFGVARNAEALFASFVVQAGYSILWTLIALVLMVGAHRRALRTPWMLGAGLLGLTVLKLFVIDLSNRGGSERIVVFIAVGLLMLVVGYFAPLPPVPRKEPVQPDLQGATP</sequence>
<feature type="transmembrane region" description="Helical" evidence="1">
    <location>
        <begin position="483"/>
        <end position="505"/>
    </location>
</feature>
<feature type="transmembrane region" description="Helical" evidence="1">
    <location>
        <begin position="419"/>
        <end position="437"/>
    </location>
</feature>
<evidence type="ECO:0000313" key="3">
    <source>
        <dbReference type="Proteomes" id="UP000500826"/>
    </source>
</evidence>
<dbReference type="Proteomes" id="UP000500826">
    <property type="component" value="Chromosome"/>
</dbReference>
<dbReference type="Pfam" id="PF10101">
    <property type="entry name" value="DUF2339"/>
    <property type="match status" value="1"/>
</dbReference>